<evidence type="ECO:0000256" key="3">
    <source>
        <dbReference type="SAM" id="Phobius"/>
    </source>
</evidence>
<dbReference type="PROSITE" id="PS50011">
    <property type="entry name" value="PROTEIN_KINASE_DOM"/>
    <property type="match status" value="1"/>
</dbReference>
<dbReference type="AlphaFoldDB" id="U7Q852"/>
<dbReference type="InterPro" id="IPR000719">
    <property type="entry name" value="Prot_kinase_dom"/>
</dbReference>
<proteinExistence type="predicted"/>
<organism evidence="5 6">
    <name type="scientific">Lyngbya aestuarii BL J</name>
    <dbReference type="NCBI Taxonomy" id="1348334"/>
    <lineage>
        <taxon>Bacteria</taxon>
        <taxon>Bacillati</taxon>
        <taxon>Cyanobacteriota</taxon>
        <taxon>Cyanophyceae</taxon>
        <taxon>Oscillatoriophycideae</taxon>
        <taxon>Oscillatoriales</taxon>
        <taxon>Microcoleaceae</taxon>
        <taxon>Lyngbya</taxon>
    </lineage>
</organism>
<dbReference type="CDD" id="cd14014">
    <property type="entry name" value="STKc_PknB_like"/>
    <property type="match status" value="1"/>
</dbReference>
<evidence type="ECO:0000256" key="1">
    <source>
        <dbReference type="ARBA" id="ARBA00022741"/>
    </source>
</evidence>
<reference evidence="5 6" key="1">
    <citation type="journal article" date="2013" name="Front. Microbiol.">
        <title>Comparative genomic analyses of the cyanobacterium, Lyngbya aestuarii BL J, a powerful hydrogen producer.</title>
        <authorList>
            <person name="Kothari A."/>
            <person name="Vaughn M."/>
            <person name="Garcia-Pichel F."/>
        </authorList>
    </citation>
    <scope>NUCLEOTIDE SEQUENCE [LARGE SCALE GENOMIC DNA]</scope>
    <source>
        <strain evidence="5 6">BL J</strain>
    </source>
</reference>
<evidence type="ECO:0000313" key="5">
    <source>
        <dbReference type="EMBL" id="ERT04004.1"/>
    </source>
</evidence>
<dbReference type="SUPFAM" id="SSF56112">
    <property type="entry name" value="Protein kinase-like (PK-like)"/>
    <property type="match status" value="1"/>
</dbReference>
<dbReference type="GO" id="GO:0004674">
    <property type="term" value="F:protein serine/threonine kinase activity"/>
    <property type="evidence" value="ECO:0007669"/>
    <property type="project" value="TreeGrafter"/>
</dbReference>
<feature type="domain" description="Protein kinase" evidence="4">
    <location>
        <begin position="12"/>
        <end position="267"/>
    </location>
</feature>
<keyword evidence="3" id="KW-0472">Membrane</keyword>
<dbReference type="Proteomes" id="UP000017127">
    <property type="component" value="Unassembled WGS sequence"/>
</dbReference>
<keyword evidence="3" id="KW-0812">Transmembrane</keyword>
<dbReference type="InterPro" id="IPR011009">
    <property type="entry name" value="Kinase-like_dom_sf"/>
</dbReference>
<feature type="transmembrane region" description="Helical" evidence="3">
    <location>
        <begin position="325"/>
        <end position="344"/>
    </location>
</feature>
<dbReference type="PATRIC" id="fig|1348334.3.peg.5793"/>
<dbReference type="GO" id="GO:0005524">
    <property type="term" value="F:ATP binding"/>
    <property type="evidence" value="ECO:0007669"/>
    <property type="project" value="UniProtKB-KW"/>
</dbReference>
<keyword evidence="2" id="KW-0067">ATP-binding</keyword>
<name>U7Q852_9CYAN</name>
<evidence type="ECO:0000256" key="2">
    <source>
        <dbReference type="ARBA" id="ARBA00022840"/>
    </source>
</evidence>
<dbReference type="PANTHER" id="PTHR24363">
    <property type="entry name" value="SERINE/THREONINE PROTEIN KINASE"/>
    <property type="match status" value="1"/>
</dbReference>
<dbReference type="EMBL" id="AUZM01000136">
    <property type="protein sequence ID" value="ERT04004.1"/>
    <property type="molecule type" value="Genomic_DNA"/>
</dbReference>
<accession>U7Q852</accession>
<gene>
    <name evidence="5" type="ORF">M595_6055</name>
</gene>
<comment type="caution">
    <text evidence="5">The sequence shown here is derived from an EMBL/GenBank/DDBJ whole genome shotgun (WGS) entry which is preliminary data.</text>
</comment>
<protein>
    <submittedName>
        <fullName evidence="5">Phosphotransferase enzyme family protein</fullName>
    </submittedName>
</protein>
<evidence type="ECO:0000259" key="4">
    <source>
        <dbReference type="PROSITE" id="PS50011"/>
    </source>
</evidence>
<dbReference type="SMART" id="SM00220">
    <property type="entry name" value="S_TKc"/>
    <property type="match status" value="1"/>
</dbReference>
<keyword evidence="3" id="KW-1133">Transmembrane helix</keyword>
<feature type="transmembrane region" description="Helical" evidence="3">
    <location>
        <begin position="356"/>
        <end position="382"/>
    </location>
</feature>
<keyword evidence="6" id="KW-1185">Reference proteome</keyword>
<evidence type="ECO:0000313" key="6">
    <source>
        <dbReference type="Proteomes" id="UP000017127"/>
    </source>
</evidence>
<sequence>MLSTGTVLNTRFRLQEALNSNSVRQTWLAEDLKFKDQVVVKLLALSGSMDWDDLKLLEREGQILQQLDHPRLVRYRDYFAINSLNPWFCLVTEYVPGVSLKQRLEKHQKFTPTQIQWIAAEVLEILNYLHQLNPPVLHRDIKPSNLIWGTDNHIHLIDFGCVQIQPRTPGATFTVVGTYGYTPIEQFGGEAVPASDLYALGATLIHLLTGISPAELPQDNLQIKFKHRACSPIEPQFCNWLEQLIQPSVSARYSHANQALIALNASISAPIQSPENTGIRLAKSENNLKIDIPSRFAIEYLHPGKKTLQKSLWNWGEQFLSLRPFVKLQIVTVVALASWILWLLPLPLDKIGLNLISSLLGLPLILLIVGVPAGLIFLILLLNSGVDYFERISIELNESRLEICWKSLGFPKRKVVNLSEIQNINLTQTKAGNSQLYPTLEIAIYKPMMFFLSQRKTYHLGQQLKTEELEWLKREINDWLTSHTSAIPQLSPNSKNLLKILKFNKKINDS</sequence>
<dbReference type="PANTHER" id="PTHR24363:SF7">
    <property type="entry name" value="SERINE_THREONINE-PROTEIN KINASE-LIKE PROTEIN E"/>
    <property type="match status" value="1"/>
</dbReference>
<keyword evidence="5" id="KW-0808">Transferase</keyword>
<dbReference type="Gene3D" id="1.10.510.10">
    <property type="entry name" value="Transferase(Phosphotransferase) domain 1"/>
    <property type="match status" value="1"/>
</dbReference>
<dbReference type="Pfam" id="PF00069">
    <property type="entry name" value="Pkinase"/>
    <property type="match status" value="1"/>
</dbReference>
<dbReference type="RefSeq" id="WP_023069715.1">
    <property type="nucleotide sequence ID" value="NZ_AUZM01000136.1"/>
</dbReference>
<keyword evidence="1" id="KW-0547">Nucleotide-binding</keyword>
<dbReference type="OrthoDB" id="5518868at2"/>